<dbReference type="PANTHER" id="PTHR43353">
    <property type="entry name" value="SUCCINATE-SEMIALDEHYDE DEHYDROGENASE, MITOCHONDRIAL"/>
    <property type="match status" value="1"/>
</dbReference>
<evidence type="ECO:0000256" key="3">
    <source>
        <dbReference type="PROSITE-ProRule" id="PRU10007"/>
    </source>
</evidence>
<dbReference type="PROSITE" id="PS00070">
    <property type="entry name" value="ALDEHYDE_DEHYDR_CYS"/>
    <property type="match status" value="1"/>
</dbReference>
<comment type="caution">
    <text evidence="6">The sequence shown here is derived from an EMBL/GenBank/DDBJ whole genome shotgun (WGS) entry which is preliminary data.</text>
</comment>
<comment type="similarity">
    <text evidence="1 4">Belongs to the aldehyde dehydrogenase family.</text>
</comment>
<dbReference type="Gene3D" id="3.40.309.10">
    <property type="entry name" value="Aldehyde Dehydrogenase, Chain A, domain 2"/>
    <property type="match status" value="1"/>
</dbReference>
<dbReference type="GO" id="GO:0004777">
    <property type="term" value="F:succinate-semialdehyde dehydrogenase (NAD+) activity"/>
    <property type="evidence" value="ECO:0007669"/>
    <property type="project" value="TreeGrafter"/>
</dbReference>
<gene>
    <name evidence="6" type="ORF">GP2143_03044</name>
</gene>
<keyword evidence="2 4" id="KW-0560">Oxidoreductase</keyword>
<dbReference type="EMBL" id="AAVT01000006">
    <property type="protein sequence ID" value="EAW30866.1"/>
    <property type="molecule type" value="Genomic_DNA"/>
</dbReference>
<dbReference type="InterPro" id="IPR016161">
    <property type="entry name" value="Ald_DH/histidinol_DH"/>
</dbReference>
<keyword evidence="7" id="KW-1185">Reference proteome</keyword>
<dbReference type="Proteomes" id="UP000004931">
    <property type="component" value="Unassembled WGS sequence"/>
</dbReference>
<proteinExistence type="inferred from homology"/>
<evidence type="ECO:0000259" key="5">
    <source>
        <dbReference type="Pfam" id="PF00171"/>
    </source>
</evidence>
<dbReference type="InterPro" id="IPR016162">
    <property type="entry name" value="Ald_DH_N"/>
</dbReference>
<dbReference type="STRING" id="247633.GP2143_03044"/>
<organism evidence="6 7">
    <name type="scientific">marine gamma proteobacterium HTCC2143</name>
    <dbReference type="NCBI Taxonomy" id="247633"/>
    <lineage>
        <taxon>Bacteria</taxon>
        <taxon>Pseudomonadati</taxon>
        <taxon>Pseudomonadota</taxon>
        <taxon>Gammaproteobacteria</taxon>
        <taxon>Cellvibrionales</taxon>
        <taxon>Spongiibacteraceae</taxon>
        <taxon>BD1-7 clade</taxon>
    </lineage>
</organism>
<protein>
    <submittedName>
        <fullName evidence="6">Succinate-semialdehyde dehydrogenase (NAD(P))</fullName>
    </submittedName>
</protein>
<accession>A0YEN0</accession>
<dbReference type="GO" id="GO:0009450">
    <property type="term" value="P:gamma-aminobutyric acid catabolic process"/>
    <property type="evidence" value="ECO:0007669"/>
    <property type="project" value="InterPro"/>
</dbReference>
<dbReference type="CDD" id="cd07103">
    <property type="entry name" value="ALDH_F5_SSADH_GabD"/>
    <property type="match status" value="1"/>
</dbReference>
<evidence type="ECO:0000256" key="2">
    <source>
        <dbReference type="ARBA" id="ARBA00023002"/>
    </source>
</evidence>
<dbReference type="PROSITE" id="PS00687">
    <property type="entry name" value="ALDEHYDE_DEHYDR_GLU"/>
    <property type="match status" value="1"/>
</dbReference>
<evidence type="ECO:0000313" key="7">
    <source>
        <dbReference type="Proteomes" id="UP000004931"/>
    </source>
</evidence>
<evidence type="ECO:0000256" key="1">
    <source>
        <dbReference type="ARBA" id="ARBA00009986"/>
    </source>
</evidence>
<name>A0YEN0_9GAMM</name>
<dbReference type="InterPro" id="IPR010102">
    <property type="entry name" value="Succ_semiAld_DH"/>
</dbReference>
<feature type="active site" evidence="3">
    <location>
        <position position="269"/>
    </location>
</feature>
<feature type="domain" description="Aldehyde dehydrogenase" evidence="5">
    <location>
        <begin position="33"/>
        <end position="491"/>
    </location>
</feature>
<evidence type="ECO:0000313" key="6">
    <source>
        <dbReference type="EMBL" id="EAW30866.1"/>
    </source>
</evidence>
<sequence>MLFLPDKFLEKRMSLLLKDPSLLATGAYINGEWIQADSGETLAVTNPSTGEIIAEVAKCGAAETRRAIEAAYRVQKQWKLTTAKERAALLRGWFNLIMDNQDDLAEILTAEQGKPLQEAKGEIAYGANYIEWFAEEAKRIYGDTIPQPSNDKRLIVIKQPIGVVGAITPWNFPCAMLTRKIAPALAAGCTVVCKPANATPLSAYALAVLAERAGIPAGVIHVITGKTAEIGSEITGSELIRKVTFTGSTPVGKQLMKECADTVKRTSMELGGNAPFIVFDDADIDEAVAGAMASKYRNAGQTCVCSNRLLVQDAVYDEFAKKLLAAVNALVLGDGTGEGVTVGPLIDQKAARDVCEMIDDAVASGAEVMVGGGASSLGGSFVEPTILTNVSRDMRVFKEEIFGPVAPLIRFSSEEEALELANDTEVGLASYIYTRDIGRIWRVSEGLEYGIVGVNEGIISNEMAPFGGVKESGNGREGSKYGLEDYLEIKYLCLGGIDR</sequence>
<reference evidence="6 7" key="1">
    <citation type="journal article" date="2010" name="J. Bacteriol.">
        <title>Genome sequence of the oligotrophic marine Gammaproteobacterium HTCC2143, isolated from the Oregon Coast.</title>
        <authorList>
            <person name="Oh H.M."/>
            <person name="Kang I."/>
            <person name="Ferriera S."/>
            <person name="Giovannoni S.J."/>
            <person name="Cho J.C."/>
        </authorList>
    </citation>
    <scope>NUCLEOTIDE SEQUENCE [LARGE SCALE GENOMIC DNA]</scope>
    <source>
        <strain evidence="6 7">HTCC2143</strain>
    </source>
</reference>
<dbReference type="SUPFAM" id="SSF53720">
    <property type="entry name" value="ALDH-like"/>
    <property type="match status" value="1"/>
</dbReference>
<evidence type="ECO:0000256" key="4">
    <source>
        <dbReference type="RuleBase" id="RU003345"/>
    </source>
</evidence>
<dbReference type="PANTHER" id="PTHR43353:SF5">
    <property type="entry name" value="SUCCINATE-SEMIALDEHYDE DEHYDROGENASE, MITOCHONDRIAL"/>
    <property type="match status" value="1"/>
</dbReference>
<dbReference type="Pfam" id="PF00171">
    <property type="entry name" value="Aldedh"/>
    <property type="match status" value="1"/>
</dbReference>
<dbReference type="eggNOG" id="COG1012">
    <property type="taxonomic scope" value="Bacteria"/>
</dbReference>
<dbReference type="Gene3D" id="3.40.605.10">
    <property type="entry name" value="Aldehyde Dehydrogenase, Chain A, domain 1"/>
    <property type="match status" value="1"/>
</dbReference>
<dbReference type="FunFam" id="3.40.605.10:FF:000005">
    <property type="entry name" value="Succinate-semialdehyde dehydrogenase I"/>
    <property type="match status" value="1"/>
</dbReference>
<dbReference type="InterPro" id="IPR016163">
    <property type="entry name" value="Ald_DH_C"/>
</dbReference>
<dbReference type="InterPro" id="IPR050740">
    <property type="entry name" value="Aldehyde_DH_Superfamily"/>
</dbReference>
<dbReference type="AlphaFoldDB" id="A0YEN0"/>
<dbReference type="NCBIfam" id="TIGR01780">
    <property type="entry name" value="SSADH"/>
    <property type="match status" value="1"/>
</dbReference>
<dbReference type="InterPro" id="IPR016160">
    <property type="entry name" value="Ald_DH_CS_CYS"/>
</dbReference>
<dbReference type="InterPro" id="IPR029510">
    <property type="entry name" value="Ald_DH_CS_GLU"/>
</dbReference>
<dbReference type="InterPro" id="IPR015590">
    <property type="entry name" value="Aldehyde_DH_dom"/>
</dbReference>
<dbReference type="FunFam" id="3.40.309.10:FF:000004">
    <property type="entry name" value="Succinate-semialdehyde dehydrogenase I"/>
    <property type="match status" value="1"/>
</dbReference>